<keyword evidence="1" id="KW-0472">Membrane</keyword>
<keyword evidence="1" id="KW-1133">Transmembrane helix</keyword>
<comment type="caution">
    <text evidence="2">The sequence shown here is derived from an EMBL/GenBank/DDBJ whole genome shotgun (WGS) entry which is preliminary data.</text>
</comment>
<name>A0A8T0JEW3_PHAAN</name>
<feature type="transmembrane region" description="Helical" evidence="1">
    <location>
        <begin position="12"/>
        <end position="34"/>
    </location>
</feature>
<evidence type="ECO:0000256" key="1">
    <source>
        <dbReference type="SAM" id="Phobius"/>
    </source>
</evidence>
<feature type="transmembrane region" description="Helical" evidence="1">
    <location>
        <begin position="75"/>
        <end position="98"/>
    </location>
</feature>
<evidence type="ECO:0000313" key="3">
    <source>
        <dbReference type="Proteomes" id="UP000743370"/>
    </source>
</evidence>
<proteinExistence type="predicted"/>
<reference evidence="2 3" key="1">
    <citation type="submission" date="2020-05" db="EMBL/GenBank/DDBJ databases">
        <title>Vigna angularis (adzuki bean) Var. LongXiaoDou No. 4 denovo assembly.</title>
        <authorList>
            <person name="Xiang H."/>
        </authorList>
    </citation>
    <scope>NUCLEOTIDE SEQUENCE [LARGE SCALE GENOMIC DNA]</scope>
    <source>
        <tissue evidence="2">Leaf</tissue>
    </source>
</reference>
<organism evidence="2 3">
    <name type="scientific">Phaseolus angularis</name>
    <name type="common">Azuki bean</name>
    <name type="synonym">Vigna angularis</name>
    <dbReference type="NCBI Taxonomy" id="3914"/>
    <lineage>
        <taxon>Eukaryota</taxon>
        <taxon>Viridiplantae</taxon>
        <taxon>Streptophyta</taxon>
        <taxon>Embryophyta</taxon>
        <taxon>Tracheophyta</taxon>
        <taxon>Spermatophyta</taxon>
        <taxon>Magnoliopsida</taxon>
        <taxon>eudicotyledons</taxon>
        <taxon>Gunneridae</taxon>
        <taxon>Pentapetalae</taxon>
        <taxon>rosids</taxon>
        <taxon>fabids</taxon>
        <taxon>Fabales</taxon>
        <taxon>Fabaceae</taxon>
        <taxon>Papilionoideae</taxon>
        <taxon>50 kb inversion clade</taxon>
        <taxon>NPAAA clade</taxon>
        <taxon>indigoferoid/millettioid clade</taxon>
        <taxon>Phaseoleae</taxon>
        <taxon>Vigna</taxon>
    </lineage>
</organism>
<sequence>MGEEGCECRPLGFLIGLPFALLALILSLVGAIYIELLVSMLHLLRGIGQFGCESGKASSESSEMVHSTNSLLDSFFVYPFSIRLLHLLGLAMALFYFLDLPILMNWNANSEHESQLLLCLATVEATTVSEEEDTVAQERGSREESVWSKQRKRGIEDGWEGGSYSGSQTEQRICWACKVAKLSWYLVRNEPGGLKG</sequence>
<dbReference type="EMBL" id="JABFOF010000011">
    <property type="protein sequence ID" value="KAG2371746.1"/>
    <property type="molecule type" value="Genomic_DNA"/>
</dbReference>
<dbReference type="AlphaFoldDB" id="A0A8T0JEW3"/>
<gene>
    <name evidence="2" type="ORF">HKW66_Vig0219200</name>
</gene>
<keyword evidence="1" id="KW-0812">Transmembrane</keyword>
<evidence type="ECO:0000313" key="2">
    <source>
        <dbReference type="EMBL" id="KAG2371746.1"/>
    </source>
</evidence>
<dbReference type="Proteomes" id="UP000743370">
    <property type="component" value="Unassembled WGS sequence"/>
</dbReference>
<protein>
    <submittedName>
        <fullName evidence="2">Uncharacterized protein</fullName>
    </submittedName>
</protein>
<accession>A0A8T0JEW3</accession>